<dbReference type="InterPro" id="IPR017907">
    <property type="entry name" value="Znf_RING_CS"/>
</dbReference>
<dbReference type="SMART" id="SM00184">
    <property type="entry name" value="RING"/>
    <property type="match status" value="2"/>
</dbReference>
<keyword evidence="1" id="KW-0479">Metal-binding</keyword>
<keyword evidence="2 4" id="KW-0863">Zinc-finger</keyword>
<dbReference type="InterPro" id="IPR001965">
    <property type="entry name" value="Znf_PHD"/>
</dbReference>
<evidence type="ECO:0000256" key="4">
    <source>
        <dbReference type="PROSITE-ProRule" id="PRU00175"/>
    </source>
</evidence>
<dbReference type="Pfam" id="PF00628">
    <property type="entry name" value="PHD"/>
    <property type="match status" value="1"/>
</dbReference>
<dbReference type="InterPro" id="IPR011011">
    <property type="entry name" value="Znf_FYVE_PHD"/>
</dbReference>
<evidence type="ECO:0000259" key="6">
    <source>
        <dbReference type="PROSITE" id="PS50016"/>
    </source>
</evidence>
<evidence type="ECO:0000256" key="2">
    <source>
        <dbReference type="ARBA" id="ARBA00022771"/>
    </source>
</evidence>
<dbReference type="Pfam" id="PF00097">
    <property type="entry name" value="zf-C3HC4"/>
    <property type="match status" value="1"/>
</dbReference>
<dbReference type="InterPro" id="IPR058746">
    <property type="entry name" value="Znf_RING-type_Topors"/>
</dbReference>
<feature type="domain" description="PHD-type" evidence="6">
    <location>
        <begin position="146"/>
        <end position="195"/>
    </location>
</feature>
<dbReference type="PROSITE" id="PS50016">
    <property type="entry name" value="ZF_PHD_2"/>
    <property type="match status" value="1"/>
</dbReference>
<dbReference type="SUPFAM" id="SSF57903">
    <property type="entry name" value="FYVE/PHD zinc finger"/>
    <property type="match status" value="1"/>
</dbReference>
<evidence type="ECO:0000313" key="8">
    <source>
        <dbReference type="EMBL" id="MPA64819.1"/>
    </source>
</evidence>
<dbReference type="GO" id="GO:0008270">
    <property type="term" value="F:zinc ion binding"/>
    <property type="evidence" value="ECO:0007669"/>
    <property type="project" value="UniProtKB-KW"/>
</dbReference>
<dbReference type="Gene3D" id="3.30.40.10">
    <property type="entry name" value="Zinc/RING finger domain, C3HC4 (zinc finger)"/>
    <property type="match status" value="2"/>
</dbReference>
<organism evidence="8">
    <name type="scientific">Davidia involucrata</name>
    <name type="common">Dove tree</name>
    <dbReference type="NCBI Taxonomy" id="16924"/>
    <lineage>
        <taxon>Eukaryota</taxon>
        <taxon>Viridiplantae</taxon>
        <taxon>Streptophyta</taxon>
        <taxon>Embryophyta</taxon>
        <taxon>Tracheophyta</taxon>
        <taxon>Spermatophyta</taxon>
        <taxon>Magnoliopsida</taxon>
        <taxon>eudicotyledons</taxon>
        <taxon>Gunneridae</taxon>
        <taxon>Pentapetalae</taxon>
        <taxon>asterids</taxon>
        <taxon>Cornales</taxon>
        <taxon>Nyssaceae</taxon>
        <taxon>Davidia</taxon>
    </lineage>
</organism>
<dbReference type="SUPFAM" id="SSF57850">
    <property type="entry name" value="RING/U-box"/>
    <property type="match status" value="1"/>
</dbReference>
<evidence type="ECO:0000256" key="1">
    <source>
        <dbReference type="ARBA" id="ARBA00022723"/>
    </source>
</evidence>
<accession>A0A5B7B7E7</accession>
<keyword evidence="3" id="KW-0862">Zinc</keyword>
<reference evidence="8" key="1">
    <citation type="submission" date="2019-08" db="EMBL/GenBank/DDBJ databases">
        <title>Reference gene set and small RNA set construction with multiple tissues from Davidia involucrata Baill.</title>
        <authorList>
            <person name="Yang H."/>
            <person name="Zhou C."/>
            <person name="Li G."/>
            <person name="Wang J."/>
            <person name="Gao P."/>
            <person name="Wang M."/>
            <person name="Wang R."/>
            <person name="Zhao Y."/>
        </authorList>
    </citation>
    <scope>NUCLEOTIDE SEQUENCE</scope>
    <source>
        <tissue evidence="8">Mixed with DoveR01_LX</tissue>
    </source>
</reference>
<dbReference type="PROSITE" id="PS50089">
    <property type="entry name" value="ZF_RING_2"/>
    <property type="match status" value="1"/>
</dbReference>
<sequence length="646" mass="70712">MAIDSEASLLSPKRSPETLENPETSPNKRLKALNSPPSSSPKGNDKIDESTVDSESNSCGICLSEEGKAIRGWIDSCDHYFCFVCIMEWSKVESCCPMCKRRFTTIRRPPVDGVFLSERVINVPVRDQVYHYFGNATMGPPIPYSEVQCTVCHNAADENLLLLCDLCDSASHTYCVGLGATVPEGDWFCQDCTVSRAEHAKSEMDTDCDNQTNFRNFHKKPPAEASVSIFDIVRESSITEVADNTTERGSRTHLSVAPNATALGARTLRHCRNVHGRIQALRENWNGFRSGALSFSSSSVDSGGSSSNQRHNVGALLCDRSGQSQTTSCSNQQLTAQKGSSCDTSHNRNSHDIGKAWKMMGVAKSIERARGRTSIVGHLKSNSTPPFTKDRGSIKSEKHYQCHSPGVGNDRHGSLMFEKQKQSTVTMRRNLKLYEEFPTTHSQGNYELPSAMKLPTSVQVDVCHGSGGKLSQENLLGASSDVFNDHDGSACLISPVRSVPMASNVTYAKLDVSSSCKMESSEGKARTEKSCVKSKAARDDDAKSEIQSLVKLNLKLLSRDKKLGVDAFKEVARLATHSILAACGLEHPKPGVHSFPSSVCSHTNEVQRLRMSTLMPSSCRECFYAFVKDVVNIIMFEKTGSAEMSC</sequence>
<dbReference type="InterPro" id="IPR001841">
    <property type="entry name" value="Znf_RING"/>
</dbReference>
<evidence type="ECO:0000256" key="5">
    <source>
        <dbReference type="SAM" id="MobiDB-lite"/>
    </source>
</evidence>
<dbReference type="PROSITE" id="PS00518">
    <property type="entry name" value="ZF_RING_1"/>
    <property type="match status" value="1"/>
</dbReference>
<dbReference type="InterPro" id="IPR019787">
    <property type="entry name" value="Znf_PHD-finger"/>
</dbReference>
<dbReference type="EMBL" id="GHES01034260">
    <property type="protein sequence ID" value="MPA64819.1"/>
    <property type="molecule type" value="Transcribed_RNA"/>
</dbReference>
<dbReference type="PANTHER" id="PTHR47177:SF4">
    <property type="entry name" value="OS06G0283200 PROTEIN"/>
    <property type="match status" value="1"/>
</dbReference>
<feature type="region of interest" description="Disordered" evidence="5">
    <location>
        <begin position="327"/>
        <end position="351"/>
    </location>
</feature>
<dbReference type="SMART" id="SM00249">
    <property type="entry name" value="PHD"/>
    <property type="match status" value="1"/>
</dbReference>
<dbReference type="InterPro" id="IPR013083">
    <property type="entry name" value="Znf_RING/FYVE/PHD"/>
</dbReference>
<name>A0A5B7B7E7_DAVIN</name>
<feature type="region of interest" description="Disordered" evidence="5">
    <location>
        <begin position="1"/>
        <end position="58"/>
    </location>
</feature>
<protein>
    <submittedName>
        <fullName evidence="8">Putative autophagy-related protein 36</fullName>
    </submittedName>
</protein>
<feature type="domain" description="RING-type" evidence="7">
    <location>
        <begin position="59"/>
        <end position="100"/>
    </location>
</feature>
<evidence type="ECO:0000259" key="7">
    <source>
        <dbReference type="PROSITE" id="PS50089"/>
    </source>
</evidence>
<proteinExistence type="predicted"/>
<evidence type="ECO:0000256" key="3">
    <source>
        <dbReference type="ARBA" id="ARBA00022833"/>
    </source>
</evidence>
<dbReference type="InterPro" id="IPR018957">
    <property type="entry name" value="Znf_C3HC4_RING-type"/>
</dbReference>
<feature type="compositionally biased region" description="Polar residues" evidence="5">
    <location>
        <begin position="327"/>
        <end position="344"/>
    </location>
</feature>
<dbReference type="CDD" id="cd16574">
    <property type="entry name" value="RING-HC_Topors"/>
    <property type="match status" value="1"/>
</dbReference>
<dbReference type="AlphaFoldDB" id="A0A5B7B7E7"/>
<gene>
    <name evidence="8" type="ORF">Din_034260</name>
</gene>
<dbReference type="PANTHER" id="PTHR47177">
    <property type="entry name" value="F18C1.6 PROTEIN"/>
    <property type="match status" value="1"/>
</dbReference>